<evidence type="ECO:0000313" key="2">
    <source>
        <dbReference type="Proteomes" id="UP000011081"/>
    </source>
</evidence>
<evidence type="ECO:0000313" key="1">
    <source>
        <dbReference type="EMBL" id="ELA47766.1"/>
    </source>
</evidence>
<protein>
    <submittedName>
        <fullName evidence="1">Uncharacterized protein</fullName>
    </submittedName>
</protein>
<proteinExistence type="predicted"/>
<reference evidence="2" key="1">
    <citation type="submission" date="2011-03" db="EMBL/GenBank/DDBJ databases">
        <title>The genome sequence of Vavraia culicis strain floridensis.</title>
        <authorList>
            <consortium name="The Broad Institute Genome Sequencing Platform"/>
            <person name="Cuomo C."/>
            <person name="Becnel J."/>
            <person name="Sanscrainte N."/>
            <person name="Young S.K."/>
            <person name="Zeng Q."/>
            <person name="Gargeya S."/>
            <person name="Fitzgerald M."/>
            <person name="Haas B."/>
            <person name="Abouelleil A."/>
            <person name="Alvarado L."/>
            <person name="Arachchi H.M."/>
            <person name="Berlin A."/>
            <person name="Chapman S.B."/>
            <person name="Gearin G."/>
            <person name="Goldberg J."/>
            <person name="Griggs A."/>
            <person name="Gujja S."/>
            <person name="Hansen M."/>
            <person name="Heiman D."/>
            <person name="Howarth C."/>
            <person name="Larimer J."/>
            <person name="Lui A."/>
            <person name="MacDonald P.J.P."/>
            <person name="McCowen C."/>
            <person name="Montmayeur A."/>
            <person name="Murphy C."/>
            <person name="Neiman D."/>
            <person name="Pearson M."/>
            <person name="Priest M."/>
            <person name="Roberts A."/>
            <person name="Saif S."/>
            <person name="Shea T."/>
            <person name="Sisk P."/>
            <person name="Stolte C."/>
            <person name="Sykes S."/>
            <person name="Wortman J."/>
            <person name="Nusbaum C."/>
            <person name="Birren B."/>
        </authorList>
    </citation>
    <scope>NUCLEOTIDE SEQUENCE [LARGE SCALE GENOMIC DNA]</scope>
    <source>
        <strain evidence="2">floridensis</strain>
    </source>
</reference>
<accession>L2GVR2</accession>
<gene>
    <name evidence="1" type="ORF">VCUG_00727</name>
</gene>
<dbReference type="VEuPathDB" id="MicrosporidiaDB:VCUG_00727"/>
<dbReference type="AlphaFoldDB" id="L2GVR2"/>
<dbReference type="GeneID" id="19878612"/>
<dbReference type="RefSeq" id="XP_008073750.1">
    <property type="nucleotide sequence ID" value="XM_008075559.1"/>
</dbReference>
<dbReference type="Proteomes" id="UP000011081">
    <property type="component" value="Unassembled WGS sequence"/>
</dbReference>
<dbReference type="HOGENOM" id="CLU_2198992_0_0_1"/>
<sequence>MLSYFIVSCGAILRSKTAYEQIQQQSSDWSYPFLHLINPVSGKNSSNQHCCHLELALSSTLLKVPYGAFHREQTTFALSPYLNQDLKRKRFNHRRNCAYVLFSHKIHS</sequence>
<dbReference type="EMBL" id="GL877412">
    <property type="protein sequence ID" value="ELA47766.1"/>
    <property type="molecule type" value="Genomic_DNA"/>
</dbReference>
<dbReference type="InParanoid" id="L2GVR2"/>
<organism evidence="1 2">
    <name type="scientific">Vavraia culicis (isolate floridensis)</name>
    <name type="common">Microsporidian parasite</name>
    <dbReference type="NCBI Taxonomy" id="948595"/>
    <lineage>
        <taxon>Eukaryota</taxon>
        <taxon>Fungi</taxon>
        <taxon>Fungi incertae sedis</taxon>
        <taxon>Microsporidia</taxon>
        <taxon>Pleistophoridae</taxon>
        <taxon>Vavraia</taxon>
    </lineage>
</organism>
<keyword evidence="2" id="KW-1185">Reference proteome</keyword>
<name>L2GVR2_VAVCU</name>